<evidence type="ECO:0000256" key="4">
    <source>
        <dbReference type="ARBA" id="ARBA00023054"/>
    </source>
</evidence>
<feature type="coiled-coil region" evidence="6">
    <location>
        <begin position="341"/>
        <end position="453"/>
    </location>
</feature>
<feature type="region of interest" description="Disordered" evidence="7">
    <location>
        <begin position="623"/>
        <end position="647"/>
    </location>
</feature>
<dbReference type="PROSITE" id="PS50913">
    <property type="entry name" value="GRIP"/>
    <property type="match status" value="1"/>
</dbReference>
<dbReference type="Pfam" id="PF01465">
    <property type="entry name" value="GRIP"/>
    <property type="match status" value="1"/>
</dbReference>
<feature type="coiled-coil region" evidence="6">
    <location>
        <begin position="109"/>
        <end position="280"/>
    </location>
</feature>
<dbReference type="InterPro" id="IPR051952">
    <property type="entry name" value="Golgi-autophagy_related"/>
</dbReference>
<dbReference type="GO" id="GO:0005794">
    <property type="term" value="C:Golgi apparatus"/>
    <property type="evidence" value="ECO:0007669"/>
    <property type="project" value="TreeGrafter"/>
</dbReference>
<evidence type="ECO:0000256" key="3">
    <source>
        <dbReference type="ARBA" id="ARBA00022490"/>
    </source>
</evidence>
<comment type="subcellular location">
    <subcellularLocation>
        <location evidence="2">Cytoplasm</location>
    </subcellularLocation>
    <subcellularLocation>
        <location evidence="1">Endomembrane system</location>
        <topology evidence="1">Peripheral membrane protein</topology>
    </subcellularLocation>
</comment>
<dbReference type="AlphaFoldDB" id="A0A1E1IQN2"/>
<evidence type="ECO:0000256" key="5">
    <source>
        <dbReference type="ARBA" id="ARBA00023136"/>
    </source>
</evidence>
<dbReference type="InterPro" id="IPR000237">
    <property type="entry name" value="GRIP_dom"/>
</dbReference>
<protein>
    <recommendedName>
        <fullName evidence="8">GRIP domain-containing protein</fullName>
    </recommendedName>
</protein>
<evidence type="ECO:0000256" key="2">
    <source>
        <dbReference type="ARBA" id="ARBA00004496"/>
    </source>
</evidence>
<feature type="domain" description="GRIP" evidence="8">
    <location>
        <begin position="725"/>
        <end position="774"/>
    </location>
</feature>
<dbReference type="Gene3D" id="1.10.220.60">
    <property type="entry name" value="GRIP domain"/>
    <property type="match status" value="1"/>
</dbReference>
<evidence type="ECO:0000256" key="1">
    <source>
        <dbReference type="ARBA" id="ARBA00004184"/>
    </source>
</evidence>
<organism evidence="9">
    <name type="scientific">Leishmania guyanensis</name>
    <dbReference type="NCBI Taxonomy" id="5670"/>
    <lineage>
        <taxon>Eukaryota</taxon>
        <taxon>Discoba</taxon>
        <taxon>Euglenozoa</taxon>
        <taxon>Kinetoplastea</taxon>
        <taxon>Metakinetoplastina</taxon>
        <taxon>Trypanosomatida</taxon>
        <taxon>Trypanosomatidae</taxon>
        <taxon>Leishmaniinae</taxon>
        <taxon>Leishmania</taxon>
        <taxon>Leishmania guyanensis species complex</taxon>
    </lineage>
</organism>
<dbReference type="EMBL" id="CALQ01000308">
    <property type="protein sequence ID" value="CCM13577.1"/>
    <property type="molecule type" value="Genomic_DNA"/>
</dbReference>
<name>A0A1E1IQN2_LEIGU</name>
<evidence type="ECO:0000313" key="9">
    <source>
        <dbReference type="EMBL" id="CCM13577.1"/>
    </source>
</evidence>
<accession>A0A1E1IQN2</accession>
<proteinExistence type="predicted"/>
<sequence>MDHFFKKGSSEAAQAKEEVELLLQKIKTMGEVAATLETQLNEEKTKYTLLLTKTNTWKEKVKALRESDRARIAELESELTAYQVVSEATDAELTPEIRAAVQASLHGIIAKHSEEINACKEQVAAVQTTLSSKETTIAELTQELEAVKEVHLEIQQRFTQEMESITNHHETELAQLRCQLASLQELDGLKYRLQEQQNEIASLENHSLQNSQIMSVLQQDLASSAEKNELLSQQVRTLQEELETLKQKQAVWKKKVMHMKEKDNETIKQLQSELALARAQPLEMNLSHPPVSQPSAVTHSRTTIEAALLNSESTSTQATELQPENQLYQLPIRIEDEHLTHHQFEKKLELWKEKVKASKAQDAQRIASLEEELEQLRRQVAAGADEQVQAHEALRAELAVARQERDDAAQQAQQHAEDTTRVRQVLEAKVAELEQLEASLVDWKEKVKAAKLKDFERIGTLSEEVEGWRRESLRVSEVVLALCDCTRSCDDAASATKWSKSLCDAVKDCHEALGKASLEVGLKDTGAGMKALLQHCVVSLHDRAAAVNDSALRVEVLESEVLRLKELESSWSTRCENAEAHAKDVEEELRRASNQAERVSELEQESSELKARCDLLRKELQRQREAVQRDRSRPYEPANSEAGAPSIMKSQSAVQSALLAAAGCVSERDVATAIGARSAKYEFLKPGKTGADELIKENDKLRQENAHNNAVIAQYIQELEGYKANQRVQVSIEYLRNIVQQYLCAAEDLRPKMIPAICTVLEFNNRQKEDVQLANPRCPRFH</sequence>
<keyword evidence="3" id="KW-0963">Cytoplasm</keyword>
<evidence type="ECO:0000256" key="7">
    <source>
        <dbReference type="SAM" id="MobiDB-lite"/>
    </source>
</evidence>
<dbReference type="PANTHER" id="PTHR23157">
    <property type="entry name" value="GRIP AND COILED-COIL DOMAIN-CONTAINING PROTEIN 1"/>
    <property type="match status" value="1"/>
</dbReference>
<feature type="compositionally biased region" description="Basic and acidic residues" evidence="7">
    <location>
        <begin position="623"/>
        <end position="634"/>
    </location>
</feature>
<keyword evidence="4 6" id="KW-0175">Coiled coil</keyword>
<gene>
    <name evidence="9" type="primary">LgM4147LRVhigh.11.00360.00070</name>
    <name evidence="9" type="ORF">BN36_1110910</name>
</gene>
<keyword evidence="5" id="KW-0472">Membrane</keyword>
<evidence type="ECO:0000259" key="8">
    <source>
        <dbReference type="PROSITE" id="PS50913"/>
    </source>
</evidence>
<dbReference type="PANTHER" id="PTHR23157:SF25">
    <property type="entry name" value="GRIP AND COILED-COIL DOMAIN-CONTAINING PROTEIN 1"/>
    <property type="match status" value="1"/>
</dbReference>
<reference evidence="9" key="1">
    <citation type="submission" date="2012-08" db="EMBL/GenBank/DDBJ databases">
        <title>Comparative genomics of metastatic and non-metastatic Leishmania guyanensis provides insights into polygenic factors involved in Leishmania RNA virus infection.</title>
        <authorList>
            <person name="Smith D."/>
            <person name="Hertz-Fowler C."/>
            <person name="Martin R."/>
            <person name="Dickens N."/>
            <person name="Fasel N."/>
            <person name="Falquet L."/>
            <person name="Beverley S."/>
            <person name="Zangger H."/>
            <person name="Calderon-Copete S."/>
            <person name="Mottram J."/>
            <person name="Xenarios I."/>
        </authorList>
    </citation>
    <scope>NUCLEOTIDE SEQUENCE</scope>
    <source>
        <strain evidence="9">MHOM/BR/75/M4147/SSU:IR2SAT-LUC</strain>
    </source>
</reference>
<evidence type="ECO:0000256" key="6">
    <source>
        <dbReference type="SAM" id="Coils"/>
    </source>
</evidence>